<feature type="compositionally biased region" description="Low complexity" evidence="1">
    <location>
        <begin position="447"/>
        <end position="456"/>
    </location>
</feature>
<reference evidence="2" key="1">
    <citation type="submission" date="2021-01" db="EMBL/GenBank/DDBJ databases">
        <authorList>
            <person name="Corre E."/>
            <person name="Pelletier E."/>
            <person name="Niang G."/>
            <person name="Scheremetjew M."/>
            <person name="Finn R."/>
            <person name="Kale V."/>
            <person name="Holt S."/>
            <person name="Cochrane G."/>
            <person name="Meng A."/>
            <person name="Brown T."/>
            <person name="Cohen L."/>
        </authorList>
    </citation>
    <scope>NUCLEOTIDE SEQUENCE</scope>
    <source>
        <strain evidence="2">SL-175</strain>
    </source>
</reference>
<organism evidence="2">
    <name type="scientific">Mantoniella antarctica</name>
    <dbReference type="NCBI Taxonomy" id="81844"/>
    <lineage>
        <taxon>Eukaryota</taxon>
        <taxon>Viridiplantae</taxon>
        <taxon>Chlorophyta</taxon>
        <taxon>Mamiellophyceae</taxon>
        <taxon>Mamiellales</taxon>
        <taxon>Mamiellaceae</taxon>
        <taxon>Mantoniella</taxon>
    </lineage>
</organism>
<feature type="region of interest" description="Disordered" evidence="1">
    <location>
        <begin position="30"/>
        <end position="76"/>
    </location>
</feature>
<dbReference type="SUPFAM" id="SSF52540">
    <property type="entry name" value="P-loop containing nucleoside triphosphate hydrolases"/>
    <property type="match status" value="1"/>
</dbReference>
<feature type="compositionally biased region" description="Basic and acidic residues" evidence="1">
    <location>
        <begin position="276"/>
        <end position="291"/>
    </location>
</feature>
<feature type="compositionally biased region" description="Basic and acidic residues" evidence="1">
    <location>
        <begin position="62"/>
        <end position="76"/>
    </location>
</feature>
<evidence type="ECO:0000313" key="2">
    <source>
        <dbReference type="EMBL" id="CAD8700266.1"/>
    </source>
</evidence>
<feature type="region of interest" description="Disordered" evidence="1">
    <location>
        <begin position="903"/>
        <end position="922"/>
    </location>
</feature>
<dbReference type="Gene3D" id="3.40.50.300">
    <property type="entry name" value="P-loop containing nucleotide triphosphate hydrolases"/>
    <property type="match status" value="1"/>
</dbReference>
<dbReference type="EMBL" id="HBFC01005304">
    <property type="protein sequence ID" value="CAD8700266.1"/>
    <property type="molecule type" value="Transcribed_RNA"/>
</dbReference>
<feature type="region of interest" description="Disordered" evidence="1">
    <location>
        <begin position="421"/>
        <end position="459"/>
    </location>
</feature>
<sequence>MAVIACVAAAGVATAAGGLRLNYPLHATLGQPQPRPAEPSSSAGRWGSSFEAGASLTGTGENRNRDRDRNLDDARDRAGAGERLEVRTVLDGRMVNVEGRTYRLGTGAPGMWSSANPVREALAARAAEEAQQLADEQQQADTSPFTRRSQPGNVAEEESSGAGHYSNNPLPRPAAHLGLTGDPSGDSGSQYQFQLQQFSQFQQFQQQQYQQQQQQQQQQSVTPTQVQYNHPEPMLRAAPQLREASPQRQRWTVPETPLRKERKKDVDPTVAPAQVWDREPYEYEMPNRQDDPDFADDPADDAAADDDDNGGSRNGDLVEAALGAAEPGAQKRDATAGDSGNLPTEEFNLPAWAAPTESRGAAVPGTEAASASALGPGAVAAKVAAGVAAHREQNRLVSSAALEAHHPKVAKAAERHRDAYKARATAETQHAGGDATRGAREAEEEAAAAGHTIGEGPEAGTVAALGDAALGEGTSDGNREGDESQRLRVPAWARGAADGGPRGAGDVSIAFALGEGVSAGGVELLIPHGIRTQGDDAALTTAAAATTATTTAAAADVPVCLTEGRAGPNKDGAILCQQFQGDPRACQAYVKPTQSCWHKTVGDAFLEPASTHDGAGPKVMQDDVAAGAEWATRFYDCMSGSAQYTLPDNVEAPYRIPEASWAVQKAFVASPNSAYFWAFVHVPKAGGTYFKSLLHESVARTNAALGEDASWSPGLTSRWATYPLIDMTEQSYANVMWHYVHQFPRAQFGGDGMAASYSEGHRAVSKGALSMGVCDHVDAPCAYLTMLRDPVERFMSHYTYLCLEGSEHMTGWTEAWKADAAQYLERGCPHSPVEFLDQVGGFVQLLAPGAAPGTQCAVEAAKANLAAPCTRYLLLDQLDHGLAQMREKLPDFADIGHAAIRAEGTEQAQSRRNGSGPGLTAPRRARLDGYLADADEMRRLRQLLAPELKVYAFAVDNYQAQWDKDLQTC</sequence>
<feature type="compositionally biased region" description="Polar residues" evidence="1">
    <location>
        <begin position="142"/>
        <end position="152"/>
    </location>
</feature>
<feature type="compositionally biased region" description="Acidic residues" evidence="1">
    <location>
        <begin position="292"/>
        <end position="309"/>
    </location>
</feature>
<name>A0A7S0SAB4_9CHLO</name>
<evidence type="ECO:0000256" key="1">
    <source>
        <dbReference type="SAM" id="MobiDB-lite"/>
    </source>
</evidence>
<protein>
    <recommendedName>
        <fullName evidence="3">Sulfotransferase</fullName>
    </recommendedName>
</protein>
<feature type="compositionally biased region" description="Basic and acidic residues" evidence="1">
    <location>
        <begin position="477"/>
        <end position="486"/>
    </location>
</feature>
<feature type="region of interest" description="Disordered" evidence="1">
    <location>
        <begin position="469"/>
        <end position="488"/>
    </location>
</feature>
<accession>A0A7S0SAB4</accession>
<dbReference type="AlphaFoldDB" id="A0A7S0SAB4"/>
<evidence type="ECO:0008006" key="3">
    <source>
        <dbReference type="Google" id="ProtNLM"/>
    </source>
</evidence>
<proteinExistence type="predicted"/>
<feature type="compositionally biased region" description="Low complexity" evidence="1">
    <location>
        <begin position="124"/>
        <end position="141"/>
    </location>
</feature>
<gene>
    <name evidence="2" type="ORF">MANT1106_LOCUS2948</name>
</gene>
<feature type="compositionally biased region" description="Basic and acidic residues" evidence="1">
    <location>
        <begin position="257"/>
        <end position="267"/>
    </location>
</feature>
<feature type="region of interest" description="Disordered" evidence="1">
    <location>
        <begin position="240"/>
        <end position="346"/>
    </location>
</feature>
<feature type="region of interest" description="Disordered" evidence="1">
    <location>
        <begin position="124"/>
        <end position="190"/>
    </location>
</feature>
<dbReference type="InterPro" id="IPR027417">
    <property type="entry name" value="P-loop_NTPase"/>
</dbReference>